<keyword evidence="5" id="KW-1185">Reference proteome</keyword>
<evidence type="ECO:0000313" key="4">
    <source>
        <dbReference type="Proteomes" id="UP000230605"/>
    </source>
</evidence>
<feature type="compositionally biased region" description="Basic residues" evidence="1">
    <location>
        <begin position="164"/>
        <end position="176"/>
    </location>
</feature>
<protein>
    <submittedName>
        <fullName evidence="2">Uncharacterized protein</fullName>
    </submittedName>
</protein>
<proteinExistence type="predicted"/>
<sequence>MANASVSSCVVSIISSFTSGLDVFKRFRELRRSKKSRTKKQDKTGRDDEVQLVSSLRRGPEDIGREYQRSISAVGEHFAHGDVVANTALAEVLLKLNTGLVTVINAFLARDKKETPLDYQSLTALSDASRVDTCRALRELYHRMMRSKTPRVPQQVSHSDLRSPARHRSVSKRARARGPVLARVVIADSSKPGQVAMVRSGERKKRKATKGGSTETSTAAQSTANLAVASATQLPALREPKHPPPPATYTRSQLSLHAQPEPRRKQSTSLLTSAPRSAEPTHRQLPWELSSAARANPPRRANKPTPTFYSEASDATKLGEIPLHKWAEPVDFDEMSRLNKEAAKNGWPFNEMDTAAPKKKRGGFFNLFRRKTADM</sequence>
<evidence type="ECO:0000313" key="3">
    <source>
        <dbReference type="EMBL" id="WPA97782.1"/>
    </source>
</evidence>
<dbReference type="OrthoDB" id="5226911at2759"/>
<feature type="compositionally biased region" description="Low complexity" evidence="1">
    <location>
        <begin position="213"/>
        <end position="224"/>
    </location>
</feature>
<name>A0A2G5I9E0_CERBT</name>
<dbReference type="AlphaFoldDB" id="A0A2G5I9E0"/>
<gene>
    <name evidence="2" type="ORF">CB0940_02094</name>
    <name evidence="3" type="ORF">RHO25_002393</name>
</gene>
<feature type="region of interest" description="Disordered" evidence="1">
    <location>
        <begin position="193"/>
        <end position="310"/>
    </location>
</feature>
<reference evidence="2 4" key="1">
    <citation type="submission" date="2015-10" db="EMBL/GenBank/DDBJ databases">
        <title>The cercosporin biosynthetic gene cluster was horizontally transferred to several fungal lineages and shown to be expanded in Cercospora beticola based on microsynteny with recipient genomes.</title>
        <authorList>
            <person name="De Jonge R."/>
            <person name="Ebert M.K."/>
            <person name="Suttle J.C."/>
            <person name="Jurick Ii W.M."/>
            <person name="Secor G.A."/>
            <person name="Thomma B.P."/>
            <person name="Van De Peer Y."/>
            <person name="Bolton M.D."/>
        </authorList>
    </citation>
    <scope>NUCLEOTIDE SEQUENCE [LARGE SCALE GENOMIC DNA]</scope>
    <source>
        <strain evidence="2 4">09-40</strain>
    </source>
</reference>
<dbReference type="PANTHER" id="PTHR42354:SF1">
    <property type="entry name" value="C2H2-TYPE DOMAIN-CONTAINING PROTEIN"/>
    <property type="match status" value="1"/>
</dbReference>
<dbReference type="EMBL" id="LKMD01000100">
    <property type="protein sequence ID" value="PIB01332.1"/>
    <property type="molecule type" value="Genomic_DNA"/>
</dbReference>
<evidence type="ECO:0000313" key="2">
    <source>
        <dbReference type="EMBL" id="PIB01332.1"/>
    </source>
</evidence>
<dbReference type="Proteomes" id="UP000230605">
    <property type="component" value="Chromosome 1"/>
</dbReference>
<organism evidence="2 4">
    <name type="scientific">Cercospora beticola</name>
    <name type="common">Sugarbeet leaf spot fungus</name>
    <dbReference type="NCBI Taxonomy" id="122368"/>
    <lineage>
        <taxon>Eukaryota</taxon>
        <taxon>Fungi</taxon>
        <taxon>Dikarya</taxon>
        <taxon>Ascomycota</taxon>
        <taxon>Pezizomycotina</taxon>
        <taxon>Dothideomycetes</taxon>
        <taxon>Dothideomycetidae</taxon>
        <taxon>Mycosphaerellales</taxon>
        <taxon>Mycosphaerellaceae</taxon>
        <taxon>Cercospora</taxon>
    </lineage>
</organism>
<evidence type="ECO:0000256" key="1">
    <source>
        <dbReference type="SAM" id="MobiDB-lite"/>
    </source>
</evidence>
<reference evidence="3 5" key="2">
    <citation type="submission" date="2023-09" db="EMBL/GenBank/DDBJ databases">
        <title>Complete-Gapless Cercospora beticola genome.</title>
        <authorList>
            <person name="Wyatt N.A."/>
            <person name="Spanner R.E."/>
            <person name="Bolton M.D."/>
        </authorList>
    </citation>
    <scope>NUCLEOTIDE SEQUENCE [LARGE SCALE GENOMIC DNA]</scope>
    <source>
        <strain evidence="3">Cb09-40</strain>
    </source>
</reference>
<feature type="compositionally biased region" description="Low complexity" evidence="1">
    <location>
        <begin position="292"/>
        <end position="307"/>
    </location>
</feature>
<dbReference type="EMBL" id="CP134185">
    <property type="protein sequence ID" value="WPA97782.1"/>
    <property type="molecule type" value="Genomic_DNA"/>
</dbReference>
<dbReference type="Proteomes" id="UP001302367">
    <property type="component" value="Chromosome 2"/>
</dbReference>
<feature type="region of interest" description="Disordered" evidence="1">
    <location>
        <begin position="147"/>
        <end position="176"/>
    </location>
</feature>
<evidence type="ECO:0000313" key="5">
    <source>
        <dbReference type="Proteomes" id="UP001302367"/>
    </source>
</evidence>
<dbReference type="PANTHER" id="PTHR42354">
    <property type="entry name" value="C2H2-TYPE DOMAIN-CONTAINING PROTEIN"/>
    <property type="match status" value="1"/>
</dbReference>
<accession>A0A2G5I9E0</accession>